<organism evidence="5 6">
    <name type="scientific">Butyribacter intestini</name>
    <dbReference type="NCBI Taxonomy" id="1703332"/>
    <lineage>
        <taxon>Bacteria</taxon>
        <taxon>Bacillati</taxon>
        <taxon>Bacillota</taxon>
        <taxon>Clostridia</taxon>
        <taxon>Lachnospirales</taxon>
        <taxon>Lachnospiraceae</taxon>
        <taxon>Butyribacter</taxon>
    </lineage>
</organism>
<dbReference type="RefSeq" id="WP_055940551.1">
    <property type="nucleotide sequence ID" value="NZ_JAQDCV010000006.1"/>
</dbReference>
<gene>
    <name evidence="5" type="ORF">APZ18_00545</name>
</gene>
<evidence type="ECO:0000256" key="3">
    <source>
        <dbReference type="ARBA" id="ARBA00023221"/>
    </source>
</evidence>
<keyword evidence="6" id="KW-1185">Reference proteome</keyword>
<proteinExistence type="inferred from homology"/>
<dbReference type="Gene3D" id="3.40.50.720">
    <property type="entry name" value="NAD(P)-binding Rossmann-like Domain"/>
    <property type="match status" value="1"/>
</dbReference>
<keyword evidence="3" id="KW-0443">Lipid metabolism</keyword>
<comment type="similarity">
    <text evidence="1 4">Belongs to the short-chain dehydrogenases/reductases (SDR) family.</text>
</comment>
<dbReference type="NCBIfam" id="NF047420">
    <property type="entry name" value="EF_P_mod_YmfI"/>
    <property type="match status" value="1"/>
</dbReference>
<dbReference type="GO" id="GO:0032787">
    <property type="term" value="P:monocarboxylic acid metabolic process"/>
    <property type="evidence" value="ECO:0007669"/>
    <property type="project" value="UniProtKB-ARBA"/>
</dbReference>
<dbReference type="Pfam" id="PF00106">
    <property type="entry name" value="adh_short"/>
    <property type="match status" value="1"/>
</dbReference>
<dbReference type="PRINTS" id="PR00080">
    <property type="entry name" value="SDRFAMILY"/>
</dbReference>
<dbReference type="PROSITE" id="PS00061">
    <property type="entry name" value="ADH_SHORT"/>
    <property type="match status" value="1"/>
</dbReference>
<dbReference type="InterPro" id="IPR050259">
    <property type="entry name" value="SDR"/>
</dbReference>
<dbReference type="AlphaFoldDB" id="A0AAW3JSR3"/>
<evidence type="ECO:0000256" key="4">
    <source>
        <dbReference type="RuleBase" id="RU000363"/>
    </source>
</evidence>
<dbReference type="SUPFAM" id="SSF51735">
    <property type="entry name" value="NAD(P)-binding Rossmann-fold domains"/>
    <property type="match status" value="1"/>
</dbReference>
<dbReference type="PANTHER" id="PTHR42879:SF2">
    <property type="entry name" value="3-OXOACYL-[ACYL-CARRIER-PROTEIN] REDUCTASE FABG"/>
    <property type="match status" value="1"/>
</dbReference>
<evidence type="ECO:0000313" key="5">
    <source>
        <dbReference type="EMBL" id="KQC85732.1"/>
    </source>
</evidence>
<name>A0AAW3JSR3_9FIRM</name>
<dbReference type="FunFam" id="3.40.50.720:FF:000173">
    <property type="entry name" value="3-oxoacyl-[acyl-carrier protein] reductase"/>
    <property type="match status" value="1"/>
</dbReference>
<dbReference type="InterPro" id="IPR002347">
    <property type="entry name" value="SDR_fam"/>
</dbReference>
<dbReference type="GO" id="GO:0016491">
    <property type="term" value="F:oxidoreductase activity"/>
    <property type="evidence" value="ECO:0007669"/>
    <property type="project" value="UniProtKB-KW"/>
</dbReference>
<keyword evidence="2" id="KW-0560">Oxidoreductase</keyword>
<keyword evidence="3" id="KW-0753">Steroid metabolism</keyword>
<evidence type="ECO:0000256" key="1">
    <source>
        <dbReference type="ARBA" id="ARBA00006484"/>
    </source>
</evidence>
<dbReference type="GO" id="GO:0008202">
    <property type="term" value="P:steroid metabolic process"/>
    <property type="evidence" value="ECO:0007669"/>
    <property type="project" value="UniProtKB-KW"/>
</dbReference>
<dbReference type="InterPro" id="IPR020904">
    <property type="entry name" value="Sc_DH/Rdtase_CS"/>
</dbReference>
<dbReference type="PANTHER" id="PTHR42879">
    <property type="entry name" value="3-OXOACYL-(ACYL-CARRIER-PROTEIN) REDUCTASE"/>
    <property type="match status" value="1"/>
</dbReference>
<sequence length="242" mass="25721">MSKTVIVTGASRGIGHAISLYYAKKGFNVCVCCHKNADMLDSLKDEIENIGADCMTYVGNIGIFENAAEFFSLIKERFGKADILINNAGISYIGLLQDMTPSDWNNIITSNLTSVFNCCKLAIPIMLGSHEGKIINISSVWGCVGASTEVAYSATKGGINAFTKALAKELAPSNIQVNAVACGIINTDMNSFLDADELAAVIDEVPAGRIGTPEDVAKAVYDISATSSYMTGQIIRLDGGWI</sequence>
<dbReference type="InterPro" id="IPR036291">
    <property type="entry name" value="NAD(P)-bd_dom_sf"/>
</dbReference>
<comment type="caution">
    <text evidence="5">The sequence shown here is derived from an EMBL/GenBank/DDBJ whole genome shotgun (WGS) entry which is preliminary data.</text>
</comment>
<dbReference type="Proteomes" id="UP000050833">
    <property type="component" value="Unassembled WGS sequence"/>
</dbReference>
<evidence type="ECO:0000256" key="2">
    <source>
        <dbReference type="ARBA" id="ARBA00023002"/>
    </source>
</evidence>
<reference evidence="5 6" key="1">
    <citation type="submission" date="2015-10" db="EMBL/GenBank/DDBJ databases">
        <title>Butyribacter intestini gen. nov., sp. nov., a butyric acid-producing bacterium of the family Lachnospiraceae isolated from the human faeces.</title>
        <authorList>
            <person name="Zou Y."/>
            <person name="Xue W."/>
            <person name="Luo G."/>
            <person name="Lv M."/>
        </authorList>
    </citation>
    <scope>NUCLEOTIDE SEQUENCE [LARGE SCALE GENOMIC DNA]</scope>
    <source>
        <strain evidence="5 6">TF01-11</strain>
    </source>
</reference>
<accession>A0AAW3JSR3</accession>
<protein>
    <submittedName>
        <fullName evidence="5">3-oxoacyl-ACP reductase</fullName>
    </submittedName>
</protein>
<dbReference type="PRINTS" id="PR00081">
    <property type="entry name" value="GDHRDH"/>
</dbReference>
<dbReference type="EMBL" id="LLKB01000001">
    <property type="protein sequence ID" value="KQC85732.1"/>
    <property type="molecule type" value="Genomic_DNA"/>
</dbReference>
<evidence type="ECO:0000313" key="6">
    <source>
        <dbReference type="Proteomes" id="UP000050833"/>
    </source>
</evidence>